<protein>
    <submittedName>
        <fullName evidence="1">Uncharacterized protein</fullName>
    </submittedName>
</protein>
<evidence type="ECO:0000313" key="2">
    <source>
        <dbReference type="Proteomes" id="UP000828048"/>
    </source>
</evidence>
<dbReference type="EMBL" id="CM037153">
    <property type="protein sequence ID" value="KAH7857224.1"/>
    <property type="molecule type" value="Genomic_DNA"/>
</dbReference>
<sequence>MDPPEPPECPVCLQPYDGSTTTPRVLSCGHSACQTCLPLLPQPFSHTIRCPSCTQLVKFTNPTSLPKNIDLLRLSASLLQYPHPQNPPSPQNPIKSKPSYVNFVPNLCSYEFYVKWKEWVIAEGEVVLGFSFGEDLCSDSCVSPIRCLMKGGEEVSLVRVGGGCFETDSKFKYSYMARILRVLYEMRDGERDELGMILRTSCLKRCRIGKVYGLWYNLDDQGVYIVCERYGGNFRERCGNWRSGSVGEKGSDGLLYIKSFAMVGMEICEALSSLHAEGLFSGCLAMTCFSFDDFGHVHIDLNEAVVTSRRIRRLIAEAILGVRKGEELELSLRTDALDSLAFVSPELLFELQQKNATDLACGSKFEVGYASDVWSLACVLLWLLLGEPFTELMRNYLQCFVPMPIDGKDCDSVLYTSWIDKVKASLETKLVSEFVPLQEMLCVCLSTDPGSRPSVIDLWKCIRKLIIEPKMDVMVGRVQVINKNKGHCLFLGELCQFQKGSDTMSERQIVNGLQEKNNDSRGNFDQVGEVRVERDLVEGLCGGHVKCIDLKGHLDCITGLTVGGGFLFSSSFDKTVRVWSLQDFTHVHTFVGHEHKVMAVVFVDDELPLCISGDNGGGIYIWGICNPFGQEPIKKLFEEKDWRYSGIHALAISGTGYLYTGSGDKSIKAWSLQDYTLSSIMNGHKSVVSTLAVCNGVLYSGSWDGTVRLWSLSDHSPLTVLGEDTPGKSASVLSLAADGNALVAAHENGCVKIWRNDVLIKTKQSHKGAIFAVGMEGKWLFTGGWDKVVNVQELIGDDSDEFQIDAMDLGSISCNSVTTALLYWQGKLFVGQADRVTKVYCYGV</sequence>
<dbReference type="Proteomes" id="UP000828048">
    <property type="component" value="Chromosome 3"/>
</dbReference>
<evidence type="ECO:0000313" key="1">
    <source>
        <dbReference type="EMBL" id="KAH7857224.1"/>
    </source>
</evidence>
<proteinExistence type="predicted"/>
<keyword evidence="2" id="KW-1185">Reference proteome</keyword>
<organism evidence="1 2">
    <name type="scientific">Vaccinium darrowii</name>
    <dbReference type="NCBI Taxonomy" id="229202"/>
    <lineage>
        <taxon>Eukaryota</taxon>
        <taxon>Viridiplantae</taxon>
        <taxon>Streptophyta</taxon>
        <taxon>Embryophyta</taxon>
        <taxon>Tracheophyta</taxon>
        <taxon>Spermatophyta</taxon>
        <taxon>Magnoliopsida</taxon>
        <taxon>eudicotyledons</taxon>
        <taxon>Gunneridae</taxon>
        <taxon>Pentapetalae</taxon>
        <taxon>asterids</taxon>
        <taxon>Ericales</taxon>
        <taxon>Ericaceae</taxon>
        <taxon>Vaccinioideae</taxon>
        <taxon>Vaccinieae</taxon>
        <taxon>Vaccinium</taxon>
    </lineage>
</organism>
<reference evidence="1 2" key="1">
    <citation type="journal article" date="2021" name="Hortic Res">
        <title>High-quality reference genome and annotation aids understanding of berry development for evergreen blueberry (Vaccinium darrowii).</title>
        <authorList>
            <person name="Yu J."/>
            <person name="Hulse-Kemp A.M."/>
            <person name="Babiker E."/>
            <person name="Staton M."/>
        </authorList>
    </citation>
    <scope>NUCLEOTIDE SEQUENCE [LARGE SCALE GENOMIC DNA]</scope>
    <source>
        <strain evidence="2">cv. NJ 8807/NJ 8810</strain>
        <tissue evidence="1">Young leaf</tissue>
    </source>
</reference>
<accession>A0ACB7YWJ0</accession>
<comment type="caution">
    <text evidence="1">The sequence shown here is derived from an EMBL/GenBank/DDBJ whole genome shotgun (WGS) entry which is preliminary data.</text>
</comment>
<gene>
    <name evidence="1" type="ORF">Vadar_010345</name>
</gene>
<name>A0ACB7YWJ0_9ERIC</name>